<accession>A0A1H9YRR1</accession>
<dbReference type="GO" id="GO:0000287">
    <property type="term" value="F:magnesium ion binding"/>
    <property type="evidence" value="ECO:0007669"/>
    <property type="project" value="UniProtKB-UniRule"/>
</dbReference>
<feature type="binding site" evidence="4">
    <location>
        <begin position="115"/>
        <end position="116"/>
    </location>
    <ligand>
        <name>S-adenosyl-L-methionine</name>
        <dbReference type="ChEBI" id="CHEBI:59789"/>
    </ligand>
</feature>
<organism evidence="5 6">
    <name type="scientific">Natronincola peptidivorans</name>
    <dbReference type="NCBI Taxonomy" id="426128"/>
    <lineage>
        <taxon>Bacteria</taxon>
        <taxon>Bacillati</taxon>
        <taxon>Bacillota</taxon>
        <taxon>Clostridia</taxon>
        <taxon>Peptostreptococcales</taxon>
        <taxon>Natronincolaceae</taxon>
        <taxon>Natronincola</taxon>
    </lineage>
</organism>
<keyword evidence="4" id="KW-0819">tRNA processing</keyword>
<evidence type="ECO:0000256" key="1">
    <source>
        <dbReference type="ARBA" id="ARBA00022603"/>
    </source>
</evidence>
<dbReference type="PANTHER" id="PTHR10509:SF14">
    <property type="entry name" value="CAFFEOYL-COA O-METHYLTRANSFERASE 3-RELATED"/>
    <property type="match status" value="1"/>
</dbReference>
<proteinExistence type="inferred from homology"/>
<evidence type="ECO:0000256" key="4">
    <source>
        <dbReference type="HAMAP-Rule" id="MF_02217"/>
    </source>
</evidence>
<dbReference type="STRING" id="426128.SAMN05660297_00371"/>
<keyword evidence="3 4" id="KW-0949">S-adenosyl-L-methionine</keyword>
<dbReference type="Gene3D" id="3.40.50.150">
    <property type="entry name" value="Vaccinia Virus protein VP39"/>
    <property type="match status" value="1"/>
</dbReference>
<keyword evidence="1 4" id="KW-0489">Methyltransferase</keyword>
<comment type="function">
    <text evidence="4">Catalyzes the methylation of 5-hydroxyuridine (ho5U) to form 5-methoxyuridine (mo5U) at position 34 in tRNAs.</text>
</comment>
<dbReference type="PROSITE" id="PS51682">
    <property type="entry name" value="SAM_OMT_I"/>
    <property type="match status" value="1"/>
</dbReference>
<dbReference type="GO" id="GO:0008757">
    <property type="term" value="F:S-adenosylmethionine-dependent methyltransferase activity"/>
    <property type="evidence" value="ECO:0007669"/>
    <property type="project" value="TreeGrafter"/>
</dbReference>
<feature type="binding site" evidence="4">
    <location>
        <position position="133"/>
    </location>
    <ligand>
        <name>Mg(2+)</name>
        <dbReference type="ChEBI" id="CHEBI:18420"/>
    </ligand>
</feature>
<protein>
    <recommendedName>
        <fullName evidence="4">tRNA 5-hydroxyuridine methyltransferase</fullName>
        <ecNumber evidence="4">2.1.1.-</ecNumber>
    </recommendedName>
    <alternativeName>
        <fullName evidence="4">ho5U methyltransferase</fullName>
    </alternativeName>
</protein>
<dbReference type="InterPro" id="IPR029063">
    <property type="entry name" value="SAM-dependent_MTases_sf"/>
</dbReference>
<dbReference type="GO" id="GO:0016300">
    <property type="term" value="F:tRNA (uridine) methyltransferase activity"/>
    <property type="evidence" value="ECO:0007669"/>
    <property type="project" value="UniProtKB-UniRule"/>
</dbReference>
<keyword evidence="2 4" id="KW-0808">Transferase</keyword>
<keyword evidence="4" id="KW-0460">Magnesium</keyword>
<feature type="binding site" evidence="4">
    <location>
        <position position="69"/>
    </location>
    <ligand>
        <name>S-adenosyl-L-methionine</name>
        <dbReference type="ChEBI" id="CHEBI:59789"/>
    </ligand>
</feature>
<keyword evidence="6" id="KW-1185">Reference proteome</keyword>
<feature type="binding site" evidence="4">
    <location>
        <position position="159"/>
    </location>
    <ligand>
        <name>Mg(2+)</name>
        <dbReference type="ChEBI" id="CHEBI:18420"/>
    </ligand>
</feature>
<dbReference type="InterPro" id="IPR002935">
    <property type="entry name" value="SAM_O-MeTrfase"/>
</dbReference>
<dbReference type="CDD" id="cd02440">
    <property type="entry name" value="AdoMet_MTases"/>
    <property type="match status" value="1"/>
</dbReference>
<feature type="binding site" evidence="4">
    <location>
        <position position="133"/>
    </location>
    <ligand>
        <name>S-adenosyl-L-methionine</name>
        <dbReference type="ChEBI" id="CHEBI:59789"/>
    </ligand>
</feature>
<evidence type="ECO:0000313" key="5">
    <source>
        <dbReference type="EMBL" id="SES71788.1"/>
    </source>
</evidence>
<dbReference type="InterPro" id="IPR050362">
    <property type="entry name" value="Cation-dep_OMT"/>
</dbReference>
<dbReference type="Pfam" id="PF01596">
    <property type="entry name" value="Methyltransf_3"/>
    <property type="match status" value="1"/>
</dbReference>
<feature type="binding site" evidence="4">
    <location>
        <position position="87"/>
    </location>
    <ligand>
        <name>S-adenosyl-L-methionine</name>
        <dbReference type="ChEBI" id="CHEBI:59789"/>
    </ligand>
</feature>
<name>A0A1H9YRR1_9FIRM</name>
<comment type="catalytic activity">
    <reaction evidence="4">
        <text>5-hydroxyuridine(34) in tRNA + S-adenosyl-L-methionine = 5-methoxyuridine(34) in tRNA + S-adenosyl-L-homocysteine + H(+)</text>
        <dbReference type="Rhea" id="RHEA:60524"/>
        <dbReference type="Rhea" id="RHEA-COMP:13381"/>
        <dbReference type="Rhea" id="RHEA-COMP:15591"/>
        <dbReference type="ChEBI" id="CHEBI:15378"/>
        <dbReference type="ChEBI" id="CHEBI:57856"/>
        <dbReference type="ChEBI" id="CHEBI:59789"/>
        <dbReference type="ChEBI" id="CHEBI:136877"/>
        <dbReference type="ChEBI" id="CHEBI:143860"/>
    </reaction>
</comment>
<dbReference type="HAMAP" id="MF_02217">
    <property type="entry name" value="TrmR_methyltr"/>
    <property type="match status" value="1"/>
</dbReference>
<reference evidence="5 6" key="1">
    <citation type="submission" date="2016-10" db="EMBL/GenBank/DDBJ databases">
        <authorList>
            <person name="de Groot N.N."/>
        </authorList>
    </citation>
    <scope>NUCLEOTIDE SEQUENCE [LARGE SCALE GENOMIC DNA]</scope>
    <source>
        <strain evidence="5 6">DSM 18979</strain>
    </source>
</reference>
<dbReference type="SUPFAM" id="SSF53335">
    <property type="entry name" value="S-adenosyl-L-methionine-dependent methyltransferases"/>
    <property type="match status" value="1"/>
</dbReference>
<sequence>MNYIIEESVEEYIRKLLPQQQELLNEIESYATQNHVPIIQKEVAALLKILTKASKSKKILEIGTAIGYSSIILCQSAGEGGFVTTIERDEERVQRARLNIEKANLSHHIRIIEGEAQDVLNFLDAKYDLIFLDGAKGHYKEMLQDCINLLEVGGLLVSDNILFKGMVVNDNLVIKRKRTIVNRMREYLQYICNHPQLDTSIIPIGDGLAISYKTKLNS</sequence>
<evidence type="ECO:0000313" key="6">
    <source>
        <dbReference type="Proteomes" id="UP000199568"/>
    </source>
</evidence>
<evidence type="ECO:0000256" key="3">
    <source>
        <dbReference type="ARBA" id="ARBA00022691"/>
    </source>
</evidence>
<feature type="binding site" evidence="4">
    <location>
        <position position="160"/>
    </location>
    <ligand>
        <name>Mg(2+)</name>
        <dbReference type="ChEBI" id="CHEBI:18420"/>
    </ligand>
</feature>
<dbReference type="GO" id="GO:0008171">
    <property type="term" value="F:O-methyltransferase activity"/>
    <property type="evidence" value="ECO:0007669"/>
    <property type="project" value="InterPro"/>
</dbReference>
<comment type="similarity">
    <text evidence="4">Belongs to the class I-like SAM-binding methyltransferase superfamily. Cation-dependent O-methyltransferase family.</text>
</comment>
<feature type="binding site" evidence="4">
    <location>
        <position position="39"/>
    </location>
    <ligand>
        <name>S-adenosyl-L-methionine</name>
        <dbReference type="ChEBI" id="CHEBI:59789"/>
    </ligand>
</feature>
<dbReference type="InterPro" id="IPR043675">
    <property type="entry name" value="TrmR_methyltr"/>
</dbReference>
<gene>
    <name evidence="4" type="primary">trmR</name>
    <name evidence="5" type="ORF">SAMN05660297_00371</name>
</gene>
<dbReference type="EMBL" id="FOHU01000001">
    <property type="protein sequence ID" value="SES71788.1"/>
    <property type="molecule type" value="Genomic_DNA"/>
</dbReference>
<dbReference type="RefSeq" id="WP_090438408.1">
    <property type="nucleotide sequence ID" value="NZ_FOHU01000001.1"/>
</dbReference>
<dbReference type="PANTHER" id="PTHR10509">
    <property type="entry name" value="O-METHYLTRANSFERASE-RELATED"/>
    <property type="match status" value="1"/>
</dbReference>
<evidence type="ECO:0000256" key="2">
    <source>
        <dbReference type="ARBA" id="ARBA00022679"/>
    </source>
</evidence>
<dbReference type="EC" id="2.1.1.-" evidence="4"/>
<comment type="subunit">
    <text evidence="4">Homodimer.</text>
</comment>
<keyword evidence="4" id="KW-0479">Metal-binding</keyword>
<dbReference type="Proteomes" id="UP000199568">
    <property type="component" value="Unassembled WGS sequence"/>
</dbReference>
<dbReference type="GO" id="GO:0030488">
    <property type="term" value="P:tRNA methylation"/>
    <property type="evidence" value="ECO:0007669"/>
    <property type="project" value="UniProtKB-UniRule"/>
</dbReference>
<dbReference type="AlphaFoldDB" id="A0A1H9YRR1"/>
<dbReference type="OrthoDB" id="9799672at2"/>